<sequence>MTRRALLDSATARLQAAGVEGARRTAEWIVEDVTGAGRLALTARDAEATPAEAARVDRLVARRAAGEPVQYVLGHADFYGLHLEVSPAVLIPRPETEAVVEEALRRLRPFEAPWVLDVGTGSGAVALAVAHERPDAHVVAADVSAEALAVAAGNAERLGLAVTFVCADALRPAFADAVPPTFDLVVSNPPYVPAAERAGLQVEVRDWEPGGALFVPDADPLVFYRALAGHADRLLRPGGWLVAETHADFGADIAALWGGAGLEAAEVLPDLAGRDRIAVARRPAHS</sequence>
<dbReference type="EC" id="2.1.1.297" evidence="4"/>
<accession>A0ABU3BUZ1</accession>
<evidence type="ECO:0000256" key="2">
    <source>
        <dbReference type="ARBA" id="ARBA00022679"/>
    </source>
</evidence>
<dbReference type="Gene3D" id="3.40.50.150">
    <property type="entry name" value="Vaccinia Virus protein VP39"/>
    <property type="match status" value="1"/>
</dbReference>
<name>A0ABU3BUZ1_9BACT</name>
<gene>
    <name evidence="4 7" type="primary">prmC</name>
    <name evidence="7" type="ORF">RM540_14935</name>
</gene>
<dbReference type="InterPro" id="IPR019874">
    <property type="entry name" value="RF_methyltr_PrmC"/>
</dbReference>
<dbReference type="PANTHER" id="PTHR18895:SF74">
    <property type="entry name" value="MTRF1L RELEASE FACTOR GLUTAMINE METHYLTRANSFERASE"/>
    <property type="match status" value="1"/>
</dbReference>
<comment type="caution">
    <text evidence="7">The sequence shown here is derived from an EMBL/GenBank/DDBJ whole genome shotgun (WGS) entry which is preliminary data.</text>
</comment>
<dbReference type="PROSITE" id="PS00092">
    <property type="entry name" value="N6_MTASE"/>
    <property type="match status" value="1"/>
</dbReference>
<dbReference type="Proteomes" id="UP001267426">
    <property type="component" value="Unassembled WGS sequence"/>
</dbReference>
<evidence type="ECO:0000256" key="3">
    <source>
        <dbReference type="ARBA" id="ARBA00022691"/>
    </source>
</evidence>
<feature type="domain" description="Methyltransferase" evidence="5">
    <location>
        <begin position="115"/>
        <end position="197"/>
    </location>
</feature>
<evidence type="ECO:0000313" key="7">
    <source>
        <dbReference type="EMBL" id="MDT0633050.1"/>
    </source>
</evidence>
<dbReference type="RefSeq" id="WP_311665554.1">
    <property type="nucleotide sequence ID" value="NZ_JAVRHT010000048.1"/>
</dbReference>
<reference evidence="7 8" key="1">
    <citation type="submission" date="2023-09" db="EMBL/GenBank/DDBJ databases">
        <authorList>
            <person name="Rey-Velasco X."/>
        </authorList>
    </citation>
    <scope>NUCLEOTIDE SEQUENCE [LARGE SCALE GENOMIC DNA]</scope>
    <source>
        <strain evidence="7 8">F394</strain>
    </source>
</reference>
<evidence type="ECO:0000313" key="8">
    <source>
        <dbReference type="Proteomes" id="UP001267426"/>
    </source>
</evidence>
<feature type="binding site" evidence="4">
    <location>
        <begin position="188"/>
        <end position="191"/>
    </location>
    <ligand>
        <name>substrate</name>
    </ligand>
</feature>
<dbReference type="Pfam" id="PF13649">
    <property type="entry name" value="Methyltransf_25"/>
    <property type="match status" value="1"/>
</dbReference>
<feature type="domain" description="Release factor glutamine methyltransferase N-terminal" evidence="6">
    <location>
        <begin position="6"/>
        <end position="74"/>
    </location>
</feature>
<dbReference type="InterPro" id="IPR040758">
    <property type="entry name" value="PrmC_N"/>
</dbReference>
<protein>
    <recommendedName>
        <fullName evidence="4">Release factor glutamine methyltransferase</fullName>
        <shortName evidence="4">RF MTase</shortName>
        <ecNumber evidence="4">2.1.1.297</ecNumber>
    </recommendedName>
    <alternativeName>
        <fullName evidence="4">N5-glutamine methyltransferase PrmC</fullName>
    </alternativeName>
    <alternativeName>
        <fullName evidence="4">Protein-(glutamine-N5) MTase PrmC</fullName>
    </alternativeName>
    <alternativeName>
        <fullName evidence="4">Protein-glutamine N-methyltransferase PrmC</fullName>
    </alternativeName>
</protein>
<keyword evidence="8" id="KW-1185">Reference proteome</keyword>
<comment type="similarity">
    <text evidence="4">Belongs to the protein N5-glutamine methyltransferase family. PrmC subfamily.</text>
</comment>
<comment type="catalytic activity">
    <reaction evidence="4">
        <text>L-glutaminyl-[peptide chain release factor] + S-adenosyl-L-methionine = N(5)-methyl-L-glutaminyl-[peptide chain release factor] + S-adenosyl-L-homocysteine + H(+)</text>
        <dbReference type="Rhea" id="RHEA:42896"/>
        <dbReference type="Rhea" id="RHEA-COMP:10271"/>
        <dbReference type="Rhea" id="RHEA-COMP:10272"/>
        <dbReference type="ChEBI" id="CHEBI:15378"/>
        <dbReference type="ChEBI" id="CHEBI:30011"/>
        <dbReference type="ChEBI" id="CHEBI:57856"/>
        <dbReference type="ChEBI" id="CHEBI:59789"/>
        <dbReference type="ChEBI" id="CHEBI:61891"/>
        <dbReference type="EC" id="2.1.1.297"/>
    </reaction>
</comment>
<dbReference type="HAMAP" id="MF_02126">
    <property type="entry name" value="RF_methyltr_PrmC"/>
    <property type="match status" value="1"/>
</dbReference>
<evidence type="ECO:0000259" key="5">
    <source>
        <dbReference type="Pfam" id="PF13649"/>
    </source>
</evidence>
<proteinExistence type="inferred from homology"/>
<dbReference type="CDD" id="cd02440">
    <property type="entry name" value="AdoMet_MTases"/>
    <property type="match status" value="1"/>
</dbReference>
<dbReference type="GO" id="GO:0102559">
    <property type="term" value="F:peptide chain release factor N(5)-glutamine methyltransferase activity"/>
    <property type="evidence" value="ECO:0007669"/>
    <property type="project" value="UniProtKB-EC"/>
</dbReference>
<dbReference type="NCBIfam" id="TIGR03534">
    <property type="entry name" value="RF_mod_PrmC"/>
    <property type="match status" value="1"/>
</dbReference>
<dbReference type="Gene3D" id="1.10.8.10">
    <property type="entry name" value="DNA helicase RuvA subunit, C-terminal domain"/>
    <property type="match status" value="1"/>
</dbReference>
<dbReference type="Pfam" id="PF17827">
    <property type="entry name" value="PrmC_N"/>
    <property type="match status" value="1"/>
</dbReference>
<keyword evidence="2 4" id="KW-0808">Transferase</keyword>
<dbReference type="InterPro" id="IPR002052">
    <property type="entry name" value="DNA_methylase_N6_adenine_CS"/>
</dbReference>
<feature type="binding site" evidence="4">
    <location>
        <position position="188"/>
    </location>
    <ligand>
        <name>S-adenosyl-L-methionine</name>
        <dbReference type="ChEBI" id="CHEBI:59789"/>
    </ligand>
</feature>
<dbReference type="InterPro" id="IPR029063">
    <property type="entry name" value="SAM-dependent_MTases_sf"/>
</dbReference>
<keyword evidence="3 4" id="KW-0949">S-adenosyl-L-methionine</keyword>
<evidence type="ECO:0000256" key="1">
    <source>
        <dbReference type="ARBA" id="ARBA00022603"/>
    </source>
</evidence>
<organism evidence="7 8">
    <name type="scientific">Rubrivirga litoralis</name>
    <dbReference type="NCBI Taxonomy" id="3075598"/>
    <lineage>
        <taxon>Bacteria</taxon>
        <taxon>Pseudomonadati</taxon>
        <taxon>Rhodothermota</taxon>
        <taxon>Rhodothermia</taxon>
        <taxon>Rhodothermales</taxon>
        <taxon>Rubricoccaceae</taxon>
        <taxon>Rubrivirga</taxon>
    </lineage>
</organism>
<dbReference type="InterPro" id="IPR041698">
    <property type="entry name" value="Methyltransf_25"/>
</dbReference>
<evidence type="ECO:0000256" key="4">
    <source>
        <dbReference type="HAMAP-Rule" id="MF_02126"/>
    </source>
</evidence>
<evidence type="ECO:0000259" key="6">
    <source>
        <dbReference type="Pfam" id="PF17827"/>
    </source>
</evidence>
<feature type="binding site" evidence="4">
    <location>
        <position position="142"/>
    </location>
    <ligand>
        <name>S-adenosyl-L-methionine</name>
        <dbReference type="ChEBI" id="CHEBI:59789"/>
    </ligand>
</feature>
<comment type="caution">
    <text evidence="4">Lacks conserved residue(s) required for the propagation of feature annotation.</text>
</comment>
<dbReference type="InterPro" id="IPR050320">
    <property type="entry name" value="N5-glutamine_MTase"/>
</dbReference>
<dbReference type="InterPro" id="IPR004556">
    <property type="entry name" value="HemK-like"/>
</dbReference>
<dbReference type="NCBIfam" id="TIGR00536">
    <property type="entry name" value="hemK_fam"/>
    <property type="match status" value="1"/>
</dbReference>
<dbReference type="PANTHER" id="PTHR18895">
    <property type="entry name" value="HEMK METHYLTRANSFERASE"/>
    <property type="match status" value="1"/>
</dbReference>
<feature type="binding site" evidence="4">
    <location>
        <begin position="119"/>
        <end position="123"/>
    </location>
    <ligand>
        <name>S-adenosyl-L-methionine</name>
        <dbReference type="ChEBI" id="CHEBI:59789"/>
    </ligand>
</feature>
<dbReference type="GO" id="GO:0032259">
    <property type="term" value="P:methylation"/>
    <property type="evidence" value="ECO:0007669"/>
    <property type="project" value="UniProtKB-KW"/>
</dbReference>
<dbReference type="EMBL" id="JAVRHT010000048">
    <property type="protein sequence ID" value="MDT0633050.1"/>
    <property type="molecule type" value="Genomic_DNA"/>
</dbReference>
<comment type="function">
    <text evidence="4">Methylates the class 1 translation termination release factors RF1/PrfA and RF2/PrfB on the glutamine residue of the universally conserved GGQ motif.</text>
</comment>
<keyword evidence="1 4" id="KW-0489">Methyltransferase</keyword>
<dbReference type="SUPFAM" id="SSF53335">
    <property type="entry name" value="S-adenosyl-L-methionine-dependent methyltransferases"/>
    <property type="match status" value="1"/>
</dbReference>